<dbReference type="Gene3D" id="3.40.50.1470">
    <property type="entry name" value="Peptidyl-tRNA hydrolase"/>
    <property type="match status" value="1"/>
</dbReference>
<keyword evidence="7" id="KW-0963">Cytoplasm</keyword>
<keyword evidence="3 7" id="KW-0378">Hydrolase</keyword>
<reference evidence="10 11" key="1">
    <citation type="journal article" date="2016" name="Nat. Commun.">
        <title>Thousands of microbial genomes shed light on interconnected biogeochemical processes in an aquifer system.</title>
        <authorList>
            <person name="Anantharaman K."/>
            <person name="Brown C.T."/>
            <person name="Hug L.A."/>
            <person name="Sharon I."/>
            <person name="Castelle C.J."/>
            <person name="Probst A.J."/>
            <person name="Thomas B.C."/>
            <person name="Singh A."/>
            <person name="Wilkins M.J."/>
            <person name="Karaoz U."/>
            <person name="Brodie E.L."/>
            <person name="Williams K.H."/>
            <person name="Hubbard S.S."/>
            <person name="Banfield J.F."/>
        </authorList>
    </citation>
    <scope>NUCLEOTIDE SEQUENCE [LARGE SCALE GENOMIC DNA]</scope>
</reference>
<dbReference type="PROSITE" id="PS01195">
    <property type="entry name" value="PEPT_TRNA_HYDROL_1"/>
    <property type="match status" value="1"/>
</dbReference>
<feature type="binding site" evidence="7">
    <location>
        <position position="14"/>
    </location>
    <ligand>
        <name>tRNA</name>
        <dbReference type="ChEBI" id="CHEBI:17843"/>
    </ligand>
</feature>
<evidence type="ECO:0000256" key="2">
    <source>
        <dbReference type="ARBA" id="ARBA00022555"/>
    </source>
</evidence>
<evidence type="ECO:0000313" key="11">
    <source>
        <dbReference type="Proteomes" id="UP000178991"/>
    </source>
</evidence>
<keyword evidence="2 7" id="KW-0820">tRNA-binding</keyword>
<evidence type="ECO:0000313" key="10">
    <source>
        <dbReference type="EMBL" id="OGZ63164.1"/>
    </source>
</evidence>
<evidence type="ECO:0000256" key="5">
    <source>
        <dbReference type="ARBA" id="ARBA00038063"/>
    </source>
</evidence>
<dbReference type="InterPro" id="IPR036416">
    <property type="entry name" value="Pept_tRNA_hydro_sf"/>
</dbReference>
<dbReference type="GO" id="GO:0006515">
    <property type="term" value="P:protein quality control for misfolded or incompletely synthesized proteins"/>
    <property type="evidence" value="ECO:0007669"/>
    <property type="project" value="UniProtKB-UniRule"/>
</dbReference>
<proteinExistence type="inferred from homology"/>
<dbReference type="EC" id="3.1.1.29" evidence="1 7"/>
<dbReference type="Proteomes" id="UP000178991">
    <property type="component" value="Unassembled WGS sequence"/>
</dbReference>
<dbReference type="GO" id="GO:0005737">
    <property type="term" value="C:cytoplasm"/>
    <property type="evidence" value="ECO:0007669"/>
    <property type="project" value="UniProtKB-SubCell"/>
</dbReference>
<evidence type="ECO:0000256" key="8">
    <source>
        <dbReference type="RuleBase" id="RU000673"/>
    </source>
</evidence>
<dbReference type="HAMAP" id="MF_00083">
    <property type="entry name" value="Pept_tRNA_hydro_bact"/>
    <property type="match status" value="1"/>
</dbReference>
<comment type="function">
    <text evidence="7">Catalyzes the release of premature peptidyl moieties from peptidyl-tRNA molecules trapped in stalled 50S ribosomal subunits, and thus maintains levels of free tRNAs and 50S ribosomes.</text>
</comment>
<name>A0A1G2HKW8_9BACT</name>
<comment type="function">
    <text evidence="7">Hydrolyzes ribosome-free peptidyl-tRNAs (with 1 or more amino acids incorporated), which drop off the ribosome during protein synthesis, or as a result of ribosome stalling.</text>
</comment>
<comment type="catalytic activity">
    <reaction evidence="7 8">
        <text>an N-acyl-L-alpha-aminoacyl-tRNA + H2O = an N-acyl-L-amino acid + a tRNA + H(+)</text>
        <dbReference type="Rhea" id="RHEA:54448"/>
        <dbReference type="Rhea" id="RHEA-COMP:10123"/>
        <dbReference type="Rhea" id="RHEA-COMP:13883"/>
        <dbReference type="ChEBI" id="CHEBI:15377"/>
        <dbReference type="ChEBI" id="CHEBI:15378"/>
        <dbReference type="ChEBI" id="CHEBI:59874"/>
        <dbReference type="ChEBI" id="CHEBI:78442"/>
        <dbReference type="ChEBI" id="CHEBI:138191"/>
        <dbReference type="EC" id="3.1.1.29"/>
    </reaction>
</comment>
<protein>
    <recommendedName>
        <fullName evidence="6 7">Peptidyl-tRNA hydrolase</fullName>
        <shortName evidence="7">Pth</shortName>
        <ecNumber evidence="1 7">3.1.1.29</ecNumber>
    </recommendedName>
</protein>
<evidence type="ECO:0000256" key="1">
    <source>
        <dbReference type="ARBA" id="ARBA00013260"/>
    </source>
</evidence>
<dbReference type="SUPFAM" id="SSF53178">
    <property type="entry name" value="Peptidyl-tRNA hydrolase-like"/>
    <property type="match status" value="1"/>
</dbReference>
<feature type="binding site" evidence="7">
    <location>
        <position position="80"/>
    </location>
    <ligand>
        <name>tRNA</name>
        <dbReference type="ChEBI" id="CHEBI:17843"/>
    </ligand>
</feature>
<gene>
    <name evidence="7" type="primary">pth</name>
    <name evidence="10" type="ORF">A2639_03130</name>
</gene>
<feature type="active site" description="Proton acceptor" evidence="7">
    <location>
        <position position="19"/>
    </location>
</feature>
<organism evidence="10 11">
    <name type="scientific">Candidatus Staskawiczbacteria bacterium RIFCSPHIGHO2_01_FULL_34_27</name>
    <dbReference type="NCBI Taxonomy" id="1802199"/>
    <lineage>
        <taxon>Bacteria</taxon>
        <taxon>Candidatus Staskawicziibacteriota</taxon>
    </lineage>
</organism>
<feature type="binding site" evidence="7">
    <location>
        <position position="78"/>
    </location>
    <ligand>
        <name>tRNA</name>
        <dbReference type="ChEBI" id="CHEBI:17843"/>
    </ligand>
</feature>
<evidence type="ECO:0000256" key="9">
    <source>
        <dbReference type="RuleBase" id="RU004320"/>
    </source>
</evidence>
<comment type="caution">
    <text evidence="10">The sequence shown here is derived from an EMBL/GenBank/DDBJ whole genome shotgun (WGS) entry which is preliminary data.</text>
</comment>
<dbReference type="GO" id="GO:0072344">
    <property type="term" value="P:rescue of stalled ribosome"/>
    <property type="evidence" value="ECO:0007669"/>
    <property type="project" value="UniProtKB-UniRule"/>
</dbReference>
<dbReference type="InterPro" id="IPR018171">
    <property type="entry name" value="Pept_tRNA_hydro_CS"/>
</dbReference>
<dbReference type="GO" id="GO:0000049">
    <property type="term" value="F:tRNA binding"/>
    <property type="evidence" value="ECO:0007669"/>
    <property type="project" value="UniProtKB-UniRule"/>
</dbReference>
<dbReference type="PANTHER" id="PTHR17224">
    <property type="entry name" value="PEPTIDYL-TRNA HYDROLASE"/>
    <property type="match status" value="1"/>
</dbReference>
<dbReference type="CDD" id="cd00462">
    <property type="entry name" value="PTH"/>
    <property type="match status" value="1"/>
</dbReference>
<comment type="subcellular location">
    <subcellularLocation>
        <location evidence="7">Cytoplasm</location>
    </subcellularLocation>
</comment>
<feature type="site" description="Stabilizes the basic form of H active site to accept a proton" evidence="7">
    <location>
        <position position="103"/>
    </location>
</feature>
<dbReference type="NCBIfam" id="TIGR00447">
    <property type="entry name" value="pth"/>
    <property type="match status" value="1"/>
</dbReference>
<evidence type="ECO:0000256" key="3">
    <source>
        <dbReference type="ARBA" id="ARBA00022801"/>
    </source>
</evidence>
<sequence length="198" mass="22215">MMIIVGLGNLGEKFKNTRHNAGFMAIDFFAKQNDFPEFKLQKKYTSLTSEKNIEKKYPNSDGRQNQSIKIILVKPQTFMNEAGKAVASILKNKKEAELVVIHDDIDMPLGKIKFSKDSGAGGHKGVNSIINSLGKQDFIRLKIGICPATKKPEAVEKFVIEKFTKEELLVLNKVIETSANALKLLINEDLKKTMNEFN</sequence>
<dbReference type="InterPro" id="IPR001328">
    <property type="entry name" value="Pept_tRNA_hydro"/>
</dbReference>
<accession>A0A1G2HKW8</accession>
<dbReference type="GO" id="GO:0004045">
    <property type="term" value="F:peptidyl-tRNA hydrolase activity"/>
    <property type="evidence" value="ECO:0007669"/>
    <property type="project" value="UniProtKB-UniRule"/>
</dbReference>
<comment type="caution">
    <text evidence="7">Lacks conserved residue(s) required for the propagation of feature annotation.</text>
</comment>
<comment type="subunit">
    <text evidence="7">Monomer.</text>
</comment>
<dbReference type="Pfam" id="PF01195">
    <property type="entry name" value="Pept_tRNA_hydro"/>
    <property type="match status" value="1"/>
</dbReference>
<keyword evidence="4 7" id="KW-0694">RNA-binding</keyword>
<evidence type="ECO:0000256" key="6">
    <source>
        <dbReference type="ARBA" id="ARBA00050038"/>
    </source>
</evidence>
<dbReference type="EMBL" id="MHOL01000005">
    <property type="protein sequence ID" value="OGZ63164.1"/>
    <property type="molecule type" value="Genomic_DNA"/>
</dbReference>
<dbReference type="PANTHER" id="PTHR17224:SF1">
    <property type="entry name" value="PEPTIDYL-TRNA HYDROLASE"/>
    <property type="match status" value="1"/>
</dbReference>
<evidence type="ECO:0000256" key="4">
    <source>
        <dbReference type="ARBA" id="ARBA00022884"/>
    </source>
</evidence>
<feature type="site" description="Discriminates between blocked and unblocked aminoacyl-tRNA" evidence="7">
    <location>
        <position position="9"/>
    </location>
</feature>
<dbReference type="AlphaFoldDB" id="A0A1G2HKW8"/>
<evidence type="ECO:0000256" key="7">
    <source>
        <dbReference type="HAMAP-Rule" id="MF_00083"/>
    </source>
</evidence>
<comment type="similarity">
    <text evidence="5 7 9">Belongs to the PTH family.</text>
</comment>